<dbReference type="AlphaFoldDB" id="A0A9W4VLX6"/>
<gene>
    <name evidence="2" type="ORF">PSECIP111854_00510</name>
</gene>
<dbReference type="Proteomes" id="UP001152467">
    <property type="component" value="Unassembled WGS sequence"/>
</dbReference>
<sequence>MVALSPFIEFLDHVAMIMTVYIGLLLLWFIVTQFPTYRWRLFFVRKGELNSLQQHEMYSCFITVTCFFLVQVLVEPLEVYLLMLDIDLNSKIKIFYLSWVGVITILIVSIFLMHRFIRCLFSVSTRVCLYTLLVSISVSFIQLVARGYFDYHELGLVYELGGWGASLVSICAMSLYPIRQTLAYFKQVREG</sequence>
<name>A0A9W4VLX6_9GAMM</name>
<organism evidence="2 3">
    <name type="scientific">Pseudoalteromonas holothuriae</name>
    <dbReference type="NCBI Taxonomy" id="2963714"/>
    <lineage>
        <taxon>Bacteria</taxon>
        <taxon>Pseudomonadati</taxon>
        <taxon>Pseudomonadota</taxon>
        <taxon>Gammaproteobacteria</taxon>
        <taxon>Alteromonadales</taxon>
        <taxon>Pseudoalteromonadaceae</taxon>
        <taxon>Pseudoalteromonas</taxon>
    </lineage>
</organism>
<evidence type="ECO:0000313" key="2">
    <source>
        <dbReference type="EMBL" id="CAH9050338.1"/>
    </source>
</evidence>
<protein>
    <submittedName>
        <fullName evidence="2">Uncharacterized protein</fullName>
    </submittedName>
</protein>
<comment type="caution">
    <text evidence="2">The sequence shown here is derived from an EMBL/GenBank/DDBJ whole genome shotgun (WGS) entry which is preliminary data.</text>
</comment>
<accession>A0A9W4VLX6</accession>
<proteinExistence type="predicted"/>
<feature type="transmembrane region" description="Helical" evidence="1">
    <location>
        <begin position="129"/>
        <end position="149"/>
    </location>
</feature>
<feature type="transmembrane region" description="Helical" evidence="1">
    <location>
        <begin position="155"/>
        <end position="176"/>
    </location>
</feature>
<keyword evidence="1" id="KW-0472">Membrane</keyword>
<feature type="transmembrane region" description="Helical" evidence="1">
    <location>
        <begin position="14"/>
        <end position="36"/>
    </location>
</feature>
<feature type="transmembrane region" description="Helical" evidence="1">
    <location>
        <begin position="57"/>
        <end position="74"/>
    </location>
</feature>
<evidence type="ECO:0000256" key="1">
    <source>
        <dbReference type="SAM" id="Phobius"/>
    </source>
</evidence>
<evidence type="ECO:0000313" key="3">
    <source>
        <dbReference type="Proteomes" id="UP001152467"/>
    </source>
</evidence>
<feature type="transmembrane region" description="Helical" evidence="1">
    <location>
        <begin position="94"/>
        <end position="117"/>
    </location>
</feature>
<keyword evidence="1" id="KW-1133">Transmembrane helix</keyword>
<keyword evidence="3" id="KW-1185">Reference proteome</keyword>
<keyword evidence="1" id="KW-0812">Transmembrane</keyword>
<dbReference type="EMBL" id="CAMAPC010000002">
    <property type="protein sequence ID" value="CAH9050338.1"/>
    <property type="molecule type" value="Genomic_DNA"/>
</dbReference>
<reference evidence="2" key="1">
    <citation type="submission" date="2022-07" db="EMBL/GenBank/DDBJ databases">
        <authorList>
            <person name="Criscuolo A."/>
        </authorList>
    </citation>
    <scope>NUCLEOTIDE SEQUENCE</scope>
    <source>
        <strain evidence="2">CIP111854</strain>
    </source>
</reference>